<feature type="binding site" description="in other chain" evidence="10">
    <location>
        <begin position="231"/>
        <end position="232"/>
    </location>
    <ligand>
        <name>ATP</name>
        <dbReference type="ChEBI" id="CHEBI:30616"/>
        <note>ligand shared between two neighboring subunits</note>
    </ligand>
</feature>
<dbReference type="HOGENOM" id="CLU_041802_1_1_9"/>
<evidence type="ECO:0000256" key="12">
    <source>
        <dbReference type="RuleBase" id="RU004462"/>
    </source>
</evidence>
<feature type="binding site" description="in other chain" evidence="10">
    <location>
        <position position="14"/>
    </location>
    <ligand>
        <name>ATP</name>
        <dbReference type="ChEBI" id="CHEBI:30616"/>
        <note>ligand shared between two neighboring subunits</note>
    </ligand>
</feature>
<evidence type="ECO:0000256" key="4">
    <source>
        <dbReference type="ARBA" id="ARBA00022679"/>
    </source>
</evidence>
<dbReference type="PANTHER" id="PTHR11964">
    <property type="entry name" value="S-ADENOSYLMETHIONINE SYNTHETASE"/>
    <property type="match status" value="1"/>
</dbReference>
<dbReference type="PATRIC" id="fig|1286171.3.peg.468"/>
<feature type="binding site" description="in other chain" evidence="10">
    <location>
        <begin position="165"/>
        <end position="167"/>
    </location>
    <ligand>
        <name>ATP</name>
        <dbReference type="ChEBI" id="CHEBI:30616"/>
        <note>ligand shared between two neighboring subunits</note>
    </ligand>
</feature>
<dbReference type="RefSeq" id="WP_025434867.1">
    <property type="nucleotide sequence ID" value="NZ_CP007452.1"/>
</dbReference>
<feature type="region of interest" description="Flexible loop" evidence="10">
    <location>
        <begin position="91"/>
        <end position="101"/>
    </location>
</feature>
<dbReference type="Gene3D" id="3.30.300.10">
    <property type="match status" value="3"/>
</dbReference>
<evidence type="ECO:0000259" key="13">
    <source>
        <dbReference type="Pfam" id="PF00438"/>
    </source>
</evidence>
<keyword evidence="5 10" id="KW-0479">Metal-binding</keyword>
<feature type="binding site" description="in other chain" evidence="10">
    <location>
        <position position="91"/>
    </location>
    <ligand>
        <name>L-methionine</name>
        <dbReference type="ChEBI" id="CHEBI:57844"/>
        <note>ligand shared between two neighboring subunits</note>
    </ligand>
</feature>
<dbReference type="InterPro" id="IPR022631">
    <property type="entry name" value="ADOMET_SYNTHASE_CS"/>
</dbReference>
<feature type="binding site" evidence="10">
    <location>
        <position position="240"/>
    </location>
    <ligand>
        <name>ATP</name>
        <dbReference type="ChEBI" id="CHEBI:30616"/>
        <note>ligand shared between two neighboring subunits</note>
    </ligand>
</feature>
<sequence>MKQYLTAESVCMGHPDKLCDLIADSILDACLRKDRSSRVACEVMATKGKIIVAGEITCSGKVDIRFVVKRILRDVGYNPNKFLILVFVHKQSTDIATGVDKALEARSGDTSWYGSIGAGDQGTVYGYATNETQEMLPLPVVLAHRITRRLDSVRKEGLIKGLLPDGKAQVTIEYENGEAKRVKTIIVSAQHIADKSTKDLREDIIRWVLWNAFEKFPFDNDTEILVNPSGRFVEGGPSADTGLTGRKLMVDTYGGLAPHGGGAFSGKDPTKVDRSGAYMARYIAKHIVWSDYAKCCVVSISYAIGKADPVAFEVDTLGTGTVPDAVLREAALKVFNLRPAAMIEKLNLRNTIYADTATYGHFGKWQGSWEDVNQYKDYREAVTALVD</sequence>
<feature type="binding site" evidence="10">
    <location>
        <position position="16"/>
    </location>
    <ligand>
        <name>Mg(2+)</name>
        <dbReference type="ChEBI" id="CHEBI:18420"/>
    </ligand>
</feature>
<evidence type="ECO:0000256" key="11">
    <source>
        <dbReference type="RuleBase" id="RU000542"/>
    </source>
</evidence>
<comment type="subcellular location">
    <subcellularLocation>
        <location evidence="10 11">Cytoplasm</location>
    </subcellularLocation>
</comment>
<dbReference type="GO" id="GO:0000287">
    <property type="term" value="F:magnesium ion binding"/>
    <property type="evidence" value="ECO:0007669"/>
    <property type="project" value="UniProtKB-UniRule"/>
</dbReference>
<evidence type="ECO:0000256" key="6">
    <source>
        <dbReference type="ARBA" id="ARBA00022741"/>
    </source>
</evidence>
<dbReference type="EC" id="2.5.1.6" evidence="10"/>
<dbReference type="Pfam" id="PF00438">
    <property type="entry name" value="S-AdoMet_synt_N"/>
    <property type="match status" value="1"/>
</dbReference>
<keyword evidence="7 10" id="KW-0067">ATP-binding</keyword>
<dbReference type="InterPro" id="IPR022636">
    <property type="entry name" value="S-AdoMet_synthetase_sfam"/>
</dbReference>
<keyword evidence="17" id="KW-1185">Reference proteome</keyword>
<feature type="binding site" description="in other chain" evidence="10">
    <location>
        <position position="271"/>
    </location>
    <ligand>
        <name>L-methionine</name>
        <dbReference type="ChEBI" id="CHEBI:57844"/>
        <note>ligand shared between two neighboring subunits</note>
    </ligand>
</feature>
<dbReference type="GO" id="GO:0006556">
    <property type="term" value="P:S-adenosylmethionine biosynthetic process"/>
    <property type="evidence" value="ECO:0007669"/>
    <property type="project" value="UniProtKB-UniRule"/>
</dbReference>
<feature type="domain" description="S-adenosylmethionine synthetase central" evidence="14">
    <location>
        <begin position="116"/>
        <end position="232"/>
    </location>
</feature>
<dbReference type="GO" id="GO:0005737">
    <property type="term" value="C:cytoplasm"/>
    <property type="evidence" value="ECO:0007669"/>
    <property type="project" value="UniProtKB-SubCell"/>
</dbReference>
<dbReference type="OrthoDB" id="9801686at2"/>
<comment type="similarity">
    <text evidence="2 10 12">Belongs to the AdoMet synthase family.</text>
</comment>
<comment type="subunit">
    <text evidence="10">Homotetramer; dimer of dimers.</text>
</comment>
<evidence type="ECO:0000256" key="5">
    <source>
        <dbReference type="ARBA" id="ARBA00022723"/>
    </source>
</evidence>
<dbReference type="AlphaFoldDB" id="W8TDC9"/>
<evidence type="ECO:0000256" key="8">
    <source>
        <dbReference type="ARBA" id="ARBA00022842"/>
    </source>
</evidence>
<dbReference type="UniPathway" id="UPA00315">
    <property type="reaction ID" value="UER00080"/>
</dbReference>
<proteinExistence type="inferred from homology"/>
<dbReference type="Pfam" id="PF02772">
    <property type="entry name" value="S-AdoMet_synt_M"/>
    <property type="match status" value="1"/>
</dbReference>
<feature type="binding site" description="in other chain" evidence="10">
    <location>
        <position position="55"/>
    </location>
    <ligand>
        <name>L-methionine</name>
        <dbReference type="ChEBI" id="CHEBI:57844"/>
        <note>ligand shared between two neighboring subunits</note>
    </ligand>
</feature>
<dbReference type="GO" id="GO:0006730">
    <property type="term" value="P:one-carbon metabolic process"/>
    <property type="evidence" value="ECO:0007669"/>
    <property type="project" value="UniProtKB-KW"/>
</dbReference>
<dbReference type="PIRSF" id="PIRSF000497">
    <property type="entry name" value="MAT"/>
    <property type="match status" value="1"/>
</dbReference>
<accession>W8TDC9</accession>
<evidence type="ECO:0000256" key="9">
    <source>
        <dbReference type="ARBA" id="ARBA00022958"/>
    </source>
</evidence>
<keyword evidence="8 10" id="KW-0460">Magnesium</keyword>
<dbReference type="STRING" id="1286171.EAL2_c05260"/>
<comment type="cofactor">
    <cofactor evidence="10">
        <name>K(+)</name>
        <dbReference type="ChEBI" id="CHEBI:29103"/>
    </cofactor>
    <text evidence="10">Binds 1 potassium ion per subunit.</text>
</comment>
<feature type="domain" description="S-adenosylmethionine synthetase N-terminal" evidence="13">
    <location>
        <begin position="4"/>
        <end position="81"/>
    </location>
</feature>
<organism evidence="16 17">
    <name type="scientific">Peptoclostridium acidaminophilum DSM 3953</name>
    <dbReference type="NCBI Taxonomy" id="1286171"/>
    <lineage>
        <taxon>Bacteria</taxon>
        <taxon>Bacillati</taxon>
        <taxon>Bacillota</taxon>
        <taxon>Clostridia</taxon>
        <taxon>Peptostreptococcales</taxon>
        <taxon>Peptoclostridiaceae</taxon>
        <taxon>Peptoclostridium</taxon>
    </lineage>
</organism>
<keyword evidence="4 10" id="KW-0808">Transferase</keyword>
<evidence type="ECO:0000256" key="10">
    <source>
        <dbReference type="HAMAP-Rule" id="MF_00086"/>
    </source>
</evidence>
<feature type="binding site" evidence="10">
    <location>
        <position position="240"/>
    </location>
    <ligand>
        <name>L-methionine</name>
        <dbReference type="ChEBI" id="CHEBI:57844"/>
        <note>ligand shared between two neighboring subunits</note>
    </ligand>
</feature>
<dbReference type="InterPro" id="IPR022630">
    <property type="entry name" value="S-AdoMet_synt_C"/>
</dbReference>
<evidence type="ECO:0000259" key="15">
    <source>
        <dbReference type="Pfam" id="PF02773"/>
    </source>
</evidence>
<keyword evidence="10" id="KW-0963">Cytoplasm</keyword>
<dbReference type="Proteomes" id="UP000019591">
    <property type="component" value="Chromosome"/>
</dbReference>
<feature type="domain" description="S-adenosylmethionine synthetase C-terminal" evidence="15">
    <location>
        <begin position="235"/>
        <end position="370"/>
    </location>
</feature>
<dbReference type="InterPro" id="IPR022628">
    <property type="entry name" value="S-AdoMet_synt_N"/>
</dbReference>
<feature type="binding site" description="in other chain" evidence="10">
    <location>
        <begin position="246"/>
        <end position="247"/>
    </location>
    <ligand>
        <name>ATP</name>
        <dbReference type="ChEBI" id="CHEBI:30616"/>
        <note>ligand shared between two neighboring subunits</note>
    </ligand>
</feature>
<dbReference type="NCBIfam" id="TIGR01034">
    <property type="entry name" value="metK"/>
    <property type="match status" value="1"/>
</dbReference>
<dbReference type="EMBL" id="CP007452">
    <property type="protein sequence ID" value="AHM55828.1"/>
    <property type="molecule type" value="Genomic_DNA"/>
</dbReference>
<dbReference type="HAMAP" id="MF_00086">
    <property type="entry name" value="S_AdoMet_synth1"/>
    <property type="match status" value="1"/>
</dbReference>
<dbReference type="SUPFAM" id="SSF55973">
    <property type="entry name" value="S-adenosylmethionine synthetase"/>
    <property type="match status" value="3"/>
</dbReference>
<dbReference type="PROSITE" id="PS00377">
    <property type="entry name" value="ADOMET_SYNTHASE_2"/>
    <property type="match status" value="1"/>
</dbReference>
<comment type="catalytic activity">
    <reaction evidence="10">
        <text>L-methionine + ATP + H2O = S-adenosyl-L-methionine + phosphate + diphosphate</text>
        <dbReference type="Rhea" id="RHEA:21080"/>
        <dbReference type="ChEBI" id="CHEBI:15377"/>
        <dbReference type="ChEBI" id="CHEBI:30616"/>
        <dbReference type="ChEBI" id="CHEBI:33019"/>
        <dbReference type="ChEBI" id="CHEBI:43474"/>
        <dbReference type="ChEBI" id="CHEBI:57844"/>
        <dbReference type="ChEBI" id="CHEBI:59789"/>
        <dbReference type="EC" id="2.5.1.6"/>
    </reaction>
</comment>
<evidence type="ECO:0000313" key="17">
    <source>
        <dbReference type="Proteomes" id="UP000019591"/>
    </source>
</evidence>
<dbReference type="GO" id="GO:0004478">
    <property type="term" value="F:methionine adenosyltransferase activity"/>
    <property type="evidence" value="ECO:0007669"/>
    <property type="project" value="UniProtKB-UniRule"/>
</dbReference>
<keyword evidence="6 10" id="KW-0547">Nucleotide-binding</keyword>
<gene>
    <name evidence="16" type="primary">metK2</name>
    <name evidence="10" type="synonym">metK</name>
    <name evidence="16" type="ORF">EAL2_c05260</name>
</gene>
<dbReference type="InterPro" id="IPR022629">
    <property type="entry name" value="S-AdoMet_synt_central"/>
</dbReference>
<comment type="function">
    <text evidence="10">Catalyzes the formation of S-adenosylmethionine (AdoMet) from methionine and ATP. The overall synthetic reaction is composed of two sequential steps, AdoMet formation and the subsequent tripolyphosphate hydrolysis which occurs prior to release of AdoMet from the enzyme.</text>
</comment>
<reference evidence="16 17" key="1">
    <citation type="journal article" date="2014" name="Genome Announc.">
        <title>Complete Genome Sequence of Amino Acid-Utilizing Eubacterium acidaminophilum al-2 (DSM 3953).</title>
        <authorList>
            <person name="Poehlein A."/>
            <person name="Andreesen J.R."/>
            <person name="Daniel R."/>
        </authorList>
    </citation>
    <scope>NUCLEOTIDE SEQUENCE [LARGE SCALE GENOMIC DNA]</scope>
    <source>
        <strain evidence="16 17">DSM 3953</strain>
    </source>
</reference>
<keyword evidence="9 10" id="KW-0630">Potassium</keyword>
<evidence type="ECO:0000256" key="3">
    <source>
        <dbReference type="ARBA" id="ARBA00022563"/>
    </source>
</evidence>
<protein>
    <recommendedName>
        <fullName evidence="10">S-adenosylmethionine synthase</fullName>
        <shortName evidence="10">AdoMet synthase</shortName>
        <ecNumber evidence="10">2.5.1.6</ecNumber>
    </recommendedName>
    <alternativeName>
        <fullName evidence="10">MAT</fullName>
    </alternativeName>
    <alternativeName>
        <fullName evidence="10">Methionine adenosyltransferase</fullName>
    </alternativeName>
</protein>
<evidence type="ECO:0000259" key="14">
    <source>
        <dbReference type="Pfam" id="PF02772"/>
    </source>
</evidence>
<dbReference type="CDD" id="cd18079">
    <property type="entry name" value="S-AdoMet_synt"/>
    <property type="match status" value="1"/>
</dbReference>
<feature type="binding site" evidence="10">
    <location>
        <position position="267"/>
    </location>
    <ligand>
        <name>ATP</name>
        <dbReference type="ChEBI" id="CHEBI:30616"/>
        <note>ligand shared between two neighboring subunits</note>
    </ligand>
</feature>
<keyword evidence="3 10" id="KW-0554">One-carbon metabolism</keyword>
<evidence type="ECO:0000256" key="1">
    <source>
        <dbReference type="ARBA" id="ARBA00005224"/>
    </source>
</evidence>
<feature type="binding site" evidence="10">
    <location>
        <position position="42"/>
    </location>
    <ligand>
        <name>K(+)</name>
        <dbReference type="ChEBI" id="CHEBI:29103"/>
    </ligand>
</feature>
<evidence type="ECO:0000256" key="7">
    <source>
        <dbReference type="ARBA" id="ARBA00022840"/>
    </source>
</evidence>
<dbReference type="GO" id="GO:0005524">
    <property type="term" value="F:ATP binding"/>
    <property type="evidence" value="ECO:0007669"/>
    <property type="project" value="UniProtKB-UniRule"/>
</dbReference>
<dbReference type="FunFam" id="3.30.300.10:FF:000003">
    <property type="entry name" value="S-adenosylmethionine synthase"/>
    <property type="match status" value="1"/>
</dbReference>
<dbReference type="KEGG" id="eac:EAL2_c05260"/>
<dbReference type="PROSITE" id="PS00376">
    <property type="entry name" value="ADOMET_SYNTHASE_1"/>
    <property type="match status" value="1"/>
</dbReference>
<dbReference type="Pfam" id="PF02773">
    <property type="entry name" value="S-AdoMet_synt_C"/>
    <property type="match status" value="1"/>
</dbReference>
<dbReference type="eggNOG" id="COG0192">
    <property type="taxonomic scope" value="Bacteria"/>
</dbReference>
<comment type="pathway">
    <text evidence="1 10">Amino-acid biosynthesis; S-adenosyl-L-methionine biosynthesis; S-adenosyl-L-methionine from L-methionine: step 1/1.</text>
</comment>
<evidence type="ECO:0000256" key="2">
    <source>
        <dbReference type="ARBA" id="ARBA00009685"/>
    </source>
</evidence>
<comment type="cofactor">
    <cofactor evidence="10">
        <name>Mg(2+)</name>
        <dbReference type="ChEBI" id="CHEBI:18420"/>
    </cofactor>
    <text evidence="10">Binds 2 divalent ions per subunit.</text>
</comment>
<dbReference type="InterPro" id="IPR002133">
    <property type="entry name" value="S-AdoMet_synthetase"/>
</dbReference>
<name>W8TDC9_PEPAC</name>
<evidence type="ECO:0000313" key="16">
    <source>
        <dbReference type="EMBL" id="AHM55828.1"/>
    </source>
</evidence>
<feature type="binding site" evidence="10">
    <location>
        <position position="263"/>
    </location>
    <ligand>
        <name>ATP</name>
        <dbReference type="ChEBI" id="CHEBI:30616"/>
        <note>ligand shared between two neighboring subunits</note>
    </ligand>
</feature>